<dbReference type="PANTHER" id="PTHR42935">
    <property type="entry name" value="SLR0930 PROTEIN"/>
    <property type="match status" value="1"/>
</dbReference>
<gene>
    <name evidence="1" type="ORF">MAIT1_02905</name>
</gene>
<protein>
    <submittedName>
        <fullName evidence="1">Putative ATPase</fullName>
    </submittedName>
</protein>
<dbReference type="Proteomes" id="UP000194003">
    <property type="component" value="Unassembled WGS sequence"/>
</dbReference>
<sequence>MNTLFPISARRWLGLLERIERWLDRATPARGLPLQTLSHSRAFRWRRLNPLEGVIEVVSTPAMCNPDDLLGIDRAKDVLLRNTAQFAAGLPANNALLWGARGTGKSTLVKAAATQLANQGLKLVEILKEDLDQLPQLMAQLRPLPARFLLYCDDLSFEEDDVSYKALKAALEGGVEARPENVLFYATSNRRHLMPRRFSVDAPGDDGQLHPEETVEERISLSDRFGLWLGFHPMDQNDYLAIVRHQAQKLQLSLEISELERRALLWARTRGARSGRVAQQFITDLTGQLATGSISPENTEP</sequence>
<dbReference type="InterPro" id="IPR008533">
    <property type="entry name" value="DUF815"/>
</dbReference>
<name>A0A1Y2K597_9PROT</name>
<dbReference type="Gene3D" id="3.40.50.300">
    <property type="entry name" value="P-loop containing nucleotide triphosphate hydrolases"/>
    <property type="match status" value="1"/>
</dbReference>
<dbReference type="AlphaFoldDB" id="A0A1Y2K597"/>
<dbReference type="PANTHER" id="PTHR42935:SF1">
    <property type="entry name" value="SLR0930 PROTEIN"/>
    <property type="match status" value="1"/>
</dbReference>
<dbReference type="SUPFAM" id="SSF52540">
    <property type="entry name" value="P-loop containing nucleoside triphosphate hydrolases"/>
    <property type="match status" value="1"/>
</dbReference>
<accession>A0A1Y2K597</accession>
<reference evidence="1 2" key="1">
    <citation type="journal article" date="2016" name="BMC Genomics">
        <title>Combined genomic and structural analyses of a cultured magnetotactic bacterium reveals its niche adaptation to a dynamic environment.</title>
        <authorList>
            <person name="Araujo A.C."/>
            <person name="Morillo V."/>
            <person name="Cypriano J."/>
            <person name="Teixeira L.C."/>
            <person name="Leao P."/>
            <person name="Lyra S."/>
            <person name="Almeida L.G."/>
            <person name="Bazylinski D.A."/>
            <person name="Vasconcellos A.T."/>
            <person name="Abreu F."/>
            <person name="Lins U."/>
        </authorList>
    </citation>
    <scope>NUCLEOTIDE SEQUENCE [LARGE SCALE GENOMIC DNA]</scope>
    <source>
        <strain evidence="1 2">IT-1</strain>
    </source>
</reference>
<proteinExistence type="predicted"/>
<keyword evidence="2" id="KW-1185">Reference proteome</keyword>
<dbReference type="EMBL" id="LVJN01000018">
    <property type="protein sequence ID" value="OSM04809.1"/>
    <property type="molecule type" value="Genomic_DNA"/>
</dbReference>
<dbReference type="RefSeq" id="WP_085441465.1">
    <property type="nucleotide sequence ID" value="NZ_LVJN01000018.1"/>
</dbReference>
<organism evidence="1 2">
    <name type="scientific">Magnetofaba australis IT-1</name>
    <dbReference type="NCBI Taxonomy" id="1434232"/>
    <lineage>
        <taxon>Bacteria</taxon>
        <taxon>Pseudomonadati</taxon>
        <taxon>Pseudomonadota</taxon>
        <taxon>Magnetococcia</taxon>
        <taxon>Magnetococcales</taxon>
        <taxon>Magnetococcaceae</taxon>
        <taxon>Magnetofaba</taxon>
    </lineage>
</organism>
<dbReference type="Pfam" id="PF05673">
    <property type="entry name" value="DUF815"/>
    <property type="match status" value="1"/>
</dbReference>
<dbReference type="OrthoDB" id="9812140at2"/>
<comment type="caution">
    <text evidence="1">The sequence shown here is derived from an EMBL/GenBank/DDBJ whole genome shotgun (WGS) entry which is preliminary data.</text>
</comment>
<dbReference type="InterPro" id="IPR027417">
    <property type="entry name" value="P-loop_NTPase"/>
</dbReference>
<dbReference type="STRING" id="1434232.MAIT1_02905"/>
<evidence type="ECO:0000313" key="1">
    <source>
        <dbReference type="EMBL" id="OSM04809.1"/>
    </source>
</evidence>
<evidence type="ECO:0000313" key="2">
    <source>
        <dbReference type="Proteomes" id="UP000194003"/>
    </source>
</evidence>